<dbReference type="Pfam" id="PF00561">
    <property type="entry name" value="Abhydrolase_1"/>
    <property type="match status" value="1"/>
</dbReference>
<feature type="domain" description="AB hydrolase-1" evidence="2">
    <location>
        <begin position="97"/>
        <end position="262"/>
    </location>
</feature>
<dbReference type="InterPro" id="IPR013595">
    <property type="entry name" value="Pept_S33_TAP-like_C"/>
</dbReference>
<dbReference type="RefSeq" id="WP_220230150.1">
    <property type="nucleotide sequence ID" value="NZ_JAICBX010000004.1"/>
</dbReference>
<dbReference type="InterPro" id="IPR000073">
    <property type="entry name" value="AB_hydrolase_1"/>
</dbReference>
<name>A0AAE2ZRZ1_9HYPH</name>
<dbReference type="AlphaFoldDB" id="A0AAE2ZRZ1"/>
<dbReference type="GO" id="GO:0004177">
    <property type="term" value="F:aminopeptidase activity"/>
    <property type="evidence" value="ECO:0007669"/>
    <property type="project" value="UniProtKB-EC"/>
</dbReference>
<dbReference type="Gene3D" id="3.40.50.1820">
    <property type="entry name" value="alpha/beta hydrolase"/>
    <property type="match status" value="1"/>
</dbReference>
<feature type="domain" description="Peptidase S33 tripeptidyl aminopeptidase-like C-terminal" evidence="3">
    <location>
        <begin position="559"/>
        <end position="647"/>
    </location>
</feature>
<dbReference type="InterPro" id="IPR005944">
    <property type="entry name" value="Pro_iminopeptidase"/>
</dbReference>
<protein>
    <recommendedName>
        <fullName evidence="1">Proline iminopeptidase</fullName>
    </recommendedName>
</protein>
<organism evidence="4 5">
    <name type="scientific">Flavimaribacter sediminis</name>
    <dbReference type="NCBI Taxonomy" id="2865987"/>
    <lineage>
        <taxon>Bacteria</taxon>
        <taxon>Pseudomonadati</taxon>
        <taxon>Pseudomonadota</taxon>
        <taxon>Alphaproteobacteria</taxon>
        <taxon>Hyphomicrobiales</taxon>
        <taxon>Rhizobiaceae</taxon>
        <taxon>Flavimaribacter</taxon>
    </lineage>
</organism>
<dbReference type="GO" id="GO:0005737">
    <property type="term" value="C:cytoplasm"/>
    <property type="evidence" value="ECO:0007669"/>
    <property type="project" value="InterPro"/>
</dbReference>
<keyword evidence="4" id="KW-0378">Hydrolase</keyword>
<gene>
    <name evidence="4" type="ORF">K1W69_19645</name>
</gene>
<dbReference type="PANTHER" id="PTHR43722">
    <property type="entry name" value="PROLINE IMINOPEPTIDASE"/>
    <property type="match status" value="1"/>
</dbReference>
<comment type="caution">
    <text evidence="4">The sequence shown here is derived from an EMBL/GenBank/DDBJ whole genome shotgun (WGS) entry which is preliminary data.</text>
</comment>
<dbReference type="PANTHER" id="PTHR43722:SF1">
    <property type="entry name" value="PROLINE IMINOPEPTIDASE"/>
    <property type="match status" value="1"/>
</dbReference>
<keyword evidence="5" id="KW-1185">Reference proteome</keyword>
<accession>A0AAE2ZRZ1</accession>
<dbReference type="Proteomes" id="UP001196509">
    <property type="component" value="Unassembled WGS sequence"/>
</dbReference>
<dbReference type="Pfam" id="PF08386">
    <property type="entry name" value="Abhydrolase_4"/>
    <property type="match status" value="1"/>
</dbReference>
<dbReference type="EMBL" id="JAICBX010000004">
    <property type="protein sequence ID" value="MBW8639418.1"/>
    <property type="molecule type" value="Genomic_DNA"/>
</dbReference>
<dbReference type="InterPro" id="IPR029058">
    <property type="entry name" value="AB_hydrolase_fold"/>
</dbReference>
<sequence length="669" mass="73234">MFILSEYDKIIVLLLALVGGPDDTTAFPGLENGGSDPAFPVAVTACPRPIGRYEIEGKTIICGTVKVPENHATPGENTIDIVFTVLKSHSLYPEPDPLVHLHGGPGAGLLGGLEKFAELFDKWRANRDIVMFDQRAAGLSARSSDCYDAMTANIIDIIGIATEDSGQTQGENGQDPFGQCIEELRTAGIGLEYYNTEQNARDVAAIVRTLGYETFNLYGISYGTKLSLEVMRQHPEGLRAVVLDGVAPPSVHLYDTLAVPQNEAMITLVEECKADESCNKAYPDLGEKITEAYARAAAGEVIIDGEPMPPFYVGLIFSLRNGNYQYASYTAYIPAMIYEIVNGGDMPTLTMVLDKFKLVDGKPHIAFERPGAEEVSAAAKVARLNDEQERILQIALANTGLFSDSSEAMDLAIDELKGVLRRHRELGPLAELFDAELIKASTPIFADRSRAIAALMDLAALQNAEPSKERLQDFVRKHFEGDGQQRLSALISAMTEEEVNTSFDMVRTSVGRTEKQFVSDAHLTIYACQEDLPYNSIENYRELTRSLDYPQLGPTQWDAGAADFFEKCEQFEAKPRAGFHDPVVSDIPTLSLGSTWDTQTAASWAEEAVRTLSNGQAFIIPEAGHGAIVYQECAIDMGVAFINNPGRRLDNRCAESAKPTFYIAPWVEN</sequence>
<proteinExistence type="predicted"/>
<evidence type="ECO:0000259" key="3">
    <source>
        <dbReference type="Pfam" id="PF08386"/>
    </source>
</evidence>
<evidence type="ECO:0000313" key="5">
    <source>
        <dbReference type="Proteomes" id="UP001196509"/>
    </source>
</evidence>
<evidence type="ECO:0000259" key="2">
    <source>
        <dbReference type="Pfam" id="PF00561"/>
    </source>
</evidence>
<reference evidence="4" key="1">
    <citation type="submission" date="2021-08" db="EMBL/GenBank/DDBJ databases">
        <title>Hoeflea bacterium WL0058 sp. nov., isolated from the sediment.</title>
        <authorList>
            <person name="Wang L."/>
            <person name="Zhang D."/>
        </authorList>
    </citation>
    <scope>NUCLEOTIDE SEQUENCE</scope>
    <source>
        <strain evidence="4">WL0058</strain>
    </source>
</reference>
<evidence type="ECO:0000313" key="4">
    <source>
        <dbReference type="EMBL" id="MBW8639418.1"/>
    </source>
</evidence>
<dbReference type="SUPFAM" id="SSF53474">
    <property type="entry name" value="alpha/beta-Hydrolases"/>
    <property type="match status" value="1"/>
</dbReference>
<evidence type="ECO:0000256" key="1">
    <source>
        <dbReference type="ARBA" id="ARBA00021843"/>
    </source>
</evidence>
<dbReference type="GO" id="GO:0006508">
    <property type="term" value="P:proteolysis"/>
    <property type="evidence" value="ECO:0007669"/>
    <property type="project" value="InterPro"/>
</dbReference>